<evidence type="ECO:0000313" key="1">
    <source>
        <dbReference type="EMBL" id="PON56957.1"/>
    </source>
</evidence>
<sequence>MRGVFDFLGETTSSKSVGDDLLDGEDVDKATFTALPQEHEVILIDPCNSFTINGVVQIKFIKNVLLRELVEAAEEVVVRVDHGGVSLIGNLRVAEQHRARRIGAKALAPICMTILGGSSVTAESYYTDQNRRERDAFNFSRRFRRNPSRKICCKITFFL</sequence>
<proteinExistence type="predicted"/>
<dbReference type="EMBL" id="JXTC01000402">
    <property type="protein sequence ID" value="PON56957.1"/>
    <property type="molecule type" value="Genomic_DNA"/>
</dbReference>
<gene>
    <name evidence="1" type="ORF">TorRG33x02_294770</name>
</gene>
<organism evidence="1 2">
    <name type="scientific">Trema orientale</name>
    <name type="common">Charcoal tree</name>
    <name type="synonym">Celtis orientalis</name>
    <dbReference type="NCBI Taxonomy" id="63057"/>
    <lineage>
        <taxon>Eukaryota</taxon>
        <taxon>Viridiplantae</taxon>
        <taxon>Streptophyta</taxon>
        <taxon>Embryophyta</taxon>
        <taxon>Tracheophyta</taxon>
        <taxon>Spermatophyta</taxon>
        <taxon>Magnoliopsida</taxon>
        <taxon>eudicotyledons</taxon>
        <taxon>Gunneridae</taxon>
        <taxon>Pentapetalae</taxon>
        <taxon>rosids</taxon>
        <taxon>fabids</taxon>
        <taxon>Rosales</taxon>
        <taxon>Cannabaceae</taxon>
        <taxon>Trema</taxon>
    </lineage>
</organism>
<accession>A0A2P5C7E4</accession>
<name>A0A2P5C7E4_TREOI</name>
<reference evidence="2" key="1">
    <citation type="submission" date="2016-06" db="EMBL/GenBank/DDBJ databases">
        <title>Parallel loss of symbiosis genes in relatives of nitrogen-fixing non-legume Parasponia.</title>
        <authorList>
            <person name="Van Velzen R."/>
            <person name="Holmer R."/>
            <person name="Bu F."/>
            <person name="Rutten L."/>
            <person name="Van Zeijl A."/>
            <person name="Liu W."/>
            <person name="Santuari L."/>
            <person name="Cao Q."/>
            <person name="Sharma T."/>
            <person name="Shen D."/>
            <person name="Roswanjaya Y."/>
            <person name="Wardhani T."/>
            <person name="Kalhor M.S."/>
            <person name="Jansen J."/>
            <person name="Van den Hoogen J."/>
            <person name="Gungor B."/>
            <person name="Hartog M."/>
            <person name="Hontelez J."/>
            <person name="Verver J."/>
            <person name="Yang W.-C."/>
            <person name="Schijlen E."/>
            <person name="Repin R."/>
            <person name="Schilthuizen M."/>
            <person name="Schranz E."/>
            <person name="Heidstra R."/>
            <person name="Miyata K."/>
            <person name="Fedorova E."/>
            <person name="Kohlen W."/>
            <person name="Bisseling T."/>
            <person name="Smit S."/>
            <person name="Geurts R."/>
        </authorList>
    </citation>
    <scope>NUCLEOTIDE SEQUENCE [LARGE SCALE GENOMIC DNA]</scope>
    <source>
        <strain evidence="2">cv. RG33-2</strain>
    </source>
</reference>
<dbReference type="InParanoid" id="A0A2P5C7E4"/>
<dbReference type="AlphaFoldDB" id="A0A2P5C7E4"/>
<comment type="caution">
    <text evidence="1">The sequence shown here is derived from an EMBL/GenBank/DDBJ whole genome shotgun (WGS) entry which is preliminary data.</text>
</comment>
<protein>
    <submittedName>
        <fullName evidence="1">Uncharacterized protein</fullName>
    </submittedName>
</protein>
<keyword evidence="2" id="KW-1185">Reference proteome</keyword>
<dbReference type="Proteomes" id="UP000237000">
    <property type="component" value="Unassembled WGS sequence"/>
</dbReference>
<evidence type="ECO:0000313" key="2">
    <source>
        <dbReference type="Proteomes" id="UP000237000"/>
    </source>
</evidence>